<dbReference type="EMBL" id="RJVO01000001">
    <property type="protein sequence ID" value="ROH93158.1"/>
    <property type="molecule type" value="Genomic_DNA"/>
</dbReference>
<dbReference type="RefSeq" id="WP_123210011.1">
    <property type="nucleotide sequence ID" value="NZ_RJVO01000001.1"/>
</dbReference>
<sequence>MRALACLALLLLAQPLAAKDEIYRWVDANGVIHYGSQPPSKDAKPATLPEIQTYRSGRPPLVNAPSVSAAATAATTTTQVADYQLRITAPVADETFRDPQGLVPVSLALSPALPDGGGYIYYLDGLAQNKKPWQAANYTLTEVERGEHRLSAAVVDKDGRELVRSGAVRIYQMPPVAR</sequence>
<accession>A0A3N0VMA8</accession>
<dbReference type="AlphaFoldDB" id="A0A3N0VMA8"/>
<reference evidence="3 4" key="1">
    <citation type="submission" date="2018-10" db="EMBL/GenBank/DDBJ databases">
        <authorList>
            <person name="Chen W.-M."/>
        </authorList>
    </citation>
    <scope>NUCLEOTIDE SEQUENCE [LARGE SCALE GENOMIC DNA]</scope>
    <source>
        <strain evidence="3 4">THS-13</strain>
    </source>
</reference>
<dbReference type="InParanoid" id="A0A3N0VMA8"/>
<dbReference type="InterPro" id="IPR025392">
    <property type="entry name" value="DUF4124"/>
</dbReference>
<dbReference type="Proteomes" id="UP000282106">
    <property type="component" value="Unassembled WGS sequence"/>
</dbReference>
<evidence type="ECO:0000256" key="1">
    <source>
        <dbReference type="SAM" id="SignalP"/>
    </source>
</evidence>
<evidence type="ECO:0000313" key="4">
    <source>
        <dbReference type="Proteomes" id="UP000282106"/>
    </source>
</evidence>
<feature type="signal peptide" evidence="1">
    <location>
        <begin position="1"/>
        <end position="18"/>
    </location>
</feature>
<name>A0A3N0VMA8_9GAMM</name>
<keyword evidence="4" id="KW-1185">Reference proteome</keyword>
<feature type="domain" description="DUF4124" evidence="2">
    <location>
        <begin position="9"/>
        <end position="73"/>
    </location>
</feature>
<keyword evidence="1" id="KW-0732">Signal</keyword>
<protein>
    <submittedName>
        <fullName evidence="3">DUF4124 domain-containing protein</fullName>
    </submittedName>
</protein>
<feature type="chain" id="PRO_5018076397" evidence="1">
    <location>
        <begin position="19"/>
        <end position="178"/>
    </location>
</feature>
<comment type="caution">
    <text evidence="3">The sequence shown here is derived from an EMBL/GenBank/DDBJ whole genome shotgun (WGS) entry which is preliminary data.</text>
</comment>
<dbReference type="Pfam" id="PF13511">
    <property type="entry name" value="DUF4124"/>
    <property type="match status" value="1"/>
</dbReference>
<evidence type="ECO:0000259" key="2">
    <source>
        <dbReference type="Pfam" id="PF13511"/>
    </source>
</evidence>
<organism evidence="3 4">
    <name type="scientific">Stagnimonas aquatica</name>
    <dbReference type="NCBI Taxonomy" id="2689987"/>
    <lineage>
        <taxon>Bacteria</taxon>
        <taxon>Pseudomonadati</taxon>
        <taxon>Pseudomonadota</taxon>
        <taxon>Gammaproteobacteria</taxon>
        <taxon>Nevskiales</taxon>
        <taxon>Nevskiaceae</taxon>
        <taxon>Stagnimonas</taxon>
    </lineage>
</organism>
<gene>
    <name evidence="3" type="ORF">ED208_01090</name>
</gene>
<proteinExistence type="predicted"/>
<evidence type="ECO:0000313" key="3">
    <source>
        <dbReference type="EMBL" id="ROH93158.1"/>
    </source>
</evidence>